<evidence type="ECO:0000313" key="2">
    <source>
        <dbReference type="EMBL" id="KAE9042424.1"/>
    </source>
</evidence>
<dbReference type="PROSITE" id="PS50994">
    <property type="entry name" value="INTEGRASE"/>
    <property type="match status" value="1"/>
</dbReference>
<dbReference type="GO" id="GO:0003676">
    <property type="term" value="F:nucleic acid binding"/>
    <property type="evidence" value="ECO:0007669"/>
    <property type="project" value="InterPro"/>
</dbReference>
<keyword evidence="5" id="KW-1185">Reference proteome</keyword>
<evidence type="ECO:0000313" key="4">
    <source>
        <dbReference type="Proteomes" id="UP000429607"/>
    </source>
</evidence>
<dbReference type="EMBL" id="QXFT01000290">
    <property type="protein sequence ID" value="KAE9348276.1"/>
    <property type="molecule type" value="Genomic_DNA"/>
</dbReference>
<proteinExistence type="predicted"/>
<dbReference type="InterPro" id="IPR036397">
    <property type="entry name" value="RNaseH_sf"/>
</dbReference>
<evidence type="ECO:0000313" key="3">
    <source>
        <dbReference type="EMBL" id="KAE9348276.1"/>
    </source>
</evidence>
<dbReference type="Gene3D" id="3.30.420.10">
    <property type="entry name" value="Ribonuclease H-like superfamily/Ribonuclease H"/>
    <property type="match status" value="1"/>
</dbReference>
<dbReference type="PANTHER" id="PTHR42648:SF28">
    <property type="entry name" value="TRANSPOSON-ENCODED PROTEIN WITH RIBONUCLEASE H-LIKE AND RETROVIRUS ZINC FINGER-LIKE DOMAINS"/>
    <property type="match status" value="1"/>
</dbReference>
<comment type="caution">
    <text evidence="2">The sequence shown here is derived from an EMBL/GenBank/DDBJ whole genome shotgun (WGS) entry which is preliminary data.</text>
</comment>
<reference evidence="2 4" key="1">
    <citation type="submission" date="2018-09" db="EMBL/GenBank/DDBJ databases">
        <title>Genomic investigation of the strawberry pathogen Phytophthora fragariae indicates pathogenicity is determined by transcriptional variation in three key races.</title>
        <authorList>
            <person name="Adams T.M."/>
            <person name="Armitage A.D."/>
            <person name="Sobczyk M.K."/>
            <person name="Bates H.J."/>
            <person name="Dunwell J.M."/>
            <person name="Nellist C.F."/>
            <person name="Harrison R.J."/>
        </authorList>
    </citation>
    <scope>NUCLEOTIDE SEQUENCE [LARGE SCALE GENOMIC DNA]</scope>
    <source>
        <strain evidence="2 4">SCRP249</strain>
        <strain evidence="3 5">SCRP333</strain>
    </source>
</reference>
<gene>
    <name evidence="2" type="ORF">PR001_g6200</name>
    <name evidence="3" type="ORF">PR003_g6500</name>
</gene>
<dbReference type="SUPFAM" id="SSF53098">
    <property type="entry name" value="Ribonuclease H-like"/>
    <property type="match status" value="1"/>
</dbReference>
<accession>A0A6A3NN41</accession>
<dbReference type="Proteomes" id="UP000429607">
    <property type="component" value="Unassembled WGS sequence"/>
</dbReference>
<dbReference type="EMBL" id="QXFV01000288">
    <property type="protein sequence ID" value="KAE9042424.1"/>
    <property type="molecule type" value="Genomic_DNA"/>
</dbReference>
<protein>
    <recommendedName>
        <fullName evidence="1">Integrase catalytic domain-containing protein</fullName>
    </recommendedName>
</protein>
<organism evidence="2 4">
    <name type="scientific">Phytophthora rubi</name>
    <dbReference type="NCBI Taxonomy" id="129364"/>
    <lineage>
        <taxon>Eukaryota</taxon>
        <taxon>Sar</taxon>
        <taxon>Stramenopiles</taxon>
        <taxon>Oomycota</taxon>
        <taxon>Peronosporomycetes</taxon>
        <taxon>Peronosporales</taxon>
        <taxon>Peronosporaceae</taxon>
        <taxon>Phytophthora</taxon>
    </lineage>
</organism>
<name>A0A6A3NN41_9STRA</name>
<dbReference type="InterPro" id="IPR001584">
    <property type="entry name" value="Integrase_cat-core"/>
</dbReference>
<dbReference type="Proteomes" id="UP000434957">
    <property type="component" value="Unassembled WGS sequence"/>
</dbReference>
<feature type="domain" description="Integrase catalytic" evidence="1">
    <location>
        <begin position="320"/>
        <end position="493"/>
    </location>
</feature>
<dbReference type="GO" id="GO:0015074">
    <property type="term" value="P:DNA integration"/>
    <property type="evidence" value="ECO:0007669"/>
    <property type="project" value="InterPro"/>
</dbReference>
<dbReference type="InterPro" id="IPR012337">
    <property type="entry name" value="RNaseH-like_sf"/>
</dbReference>
<evidence type="ECO:0000259" key="1">
    <source>
        <dbReference type="PROSITE" id="PS50994"/>
    </source>
</evidence>
<dbReference type="AlphaFoldDB" id="A0A6A3NN41"/>
<dbReference type="InterPro" id="IPR039537">
    <property type="entry name" value="Retrotran_Ty1/copia-like"/>
</dbReference>
<sequence>MPADSSGQRDILGHHRTGLSERYYNQQVEGWWGEDPTLKHAMQRLLHIFARKINPAQSMTMFTAQKSAKRSWTEHFLYLVAVSEACGGADNLMLDIIVHYVDPAIQLRGKQLGRDNVNDVHEGRVGTPKRFKYGKQGHLKASPMKKKEWGQGADYMLAVGNATPVKGLLILDSGSSRHLVNDYAENLERNIISYGLLEKNGFKIEYRDPRWVIVAMAGGPAVFDVQRTNNVLMVRVESFSSGQNAGGVLMSVLADSQAEIGLDVQTGTLVHFHRRLGHLNYDTILKMARDPASEISLTDEKRASCLVCAQGKHTKNKQSRKETGANSLIGIISGVICSDLKRPMTPRGRLVNIYMANFIYHRTNYCRVFLAKIKDIEAQKFKHFVAFFERQLTAASTCCGRTSGGEYQALDLFCKGTDIARQVSEPRNQAINGKAERMQRTTMNMVRSMVFTCGLPLSFWGDAAEYAAYMLNWSPSKANPGSKSPLQMLTKSTPDLSDGQGRKEMILFLHALVLYMKEERRDNNEIFARYFIMGYNCC</sequence>
<dbReference type="PANTHER" id="PTHR42648">
    <property type="entry name" value="TRANSPOSASE, PUTATIVE-RELATED"/>
    <property type="match status" value="1"/>
</dbReference>
<evidence type="ECO:0000313" key="5">
    <source>
        <dbReference type="Proteomes" id="UP000434957"/>
    </source>
</evidence>